<keyword evidence="2" id="KW-1185">Reference proteome</keyword>
<dbReference type="STRING" id="1329250.WOSG25_130440"/>
<organism evidence="1 2">
    <name type="scientific">Weissella oryzae (strain DSM 25784 / JCM 18191 / LMG 30913 / SG25)</name>
    <dbReference type="NCBI Taxonomy" id="1329250"/>
    <lineage>
        <taxon>Bacteria</taxon>
        <taxon>Bacillati</taxon>
        <taxon>Bacillota</taxon>
        <taxon>Bacilli</taxon>
        <taxon>Lactobacillales</taxon>
        <taxon>Lactobacillaceae</taxon>
        <taxon>Weissella</taxon>
    </lineage>
</organism>
<name>A0A069CWD5_WEIOS</name>
<gene>
    <name evidence="1" type="ORF">WOSG25_130440</name>
</gene>
<accession>A0A069CWD5</accession>
<dbReference type="AlphaFoldDB" id="A0A069CWD5"/>
<proteinExistence type="predicted"/>
<reference evidence="2" key="1">
    <citation type="journal article" date="2014" name="Genome Announc.">
        <title>Draft genome sequence of Weissella oryzae SG25T, isolated from fermented rice grains.</title>
        <authorList>
            <person name="Tanizawa Y."/>
            <person name="Fujisawa T."/>
            <person name="Mochizuki T."/>
            <person name="Kaminuma E."/>
            <person name="Suzuki Y."/>
            <person name="Nakamura Y."/>
            <person name="Tohno M."/>
        </authorList>
    </citation>
    <scope>NUCLEOTIDE SEQUENCE [LARGE SCALE GENOMIC DNA]</scope>
    <source>
        <strain evidence="2">DSM 25784 / JCM 18191 / LMG 30913 / SG25</strain>
    </source>
</reference>
<dbReference type="Proteomes" id="UP000030643">
    <property type="component" value="Unassembled WGS sequence"/>
</dbReference>
<protein>
    <submittedName>
        <fullName evidence="1">Uncharacterized protein</fullName>
    </submittedName>
</protein>
<dbReference type="EMBL" id="DF820496">
    <property type="protein sequence ID" value="GAK31692.1"/>
    <property type="molecule type" value="Genomic_DNA"/>
</dbReference>
<evidence type="ECO:0000313" key="2">
    <source>
        <dbReference type="Proteomes" id="UP000030643"/>
    </source>
</evidence>
<sequence>MALALAVLAAKVAVWANEAKVASFGLAWANELAVLAAWAATLATPAAELAAELTLATITAVLAAANNWFVLSPVNGSPMVKVDVNVPPAYLLKSTDLKVNKFEVPLPLASKVTEIAIVATAVLTPAALVAYKVAVPVWVDEA</sequence>
<evidence type="ECO:0000313" key="1">
    <source>
        <dbReference type="EMBL" id="GAK31692.1"/>
    </source>
</evidence>